<organism evidence="8 9">
    <name type="scientific">Scopulibacillus darangshiensis</name>
    <dbReference type="NCBI Taxonomy" id="442528"/>
    <lineage>
        <taxon>Bacteria</taxon>
        <taxon>Bacillati</taxon>
        <taxon>Bacillota</taxon>
        <taxon>Bacilli</taxon>
        <taxon>Bacillales</taxon>
        <taxon>Sporolactobacillaceae</taxon>
        <taxon>Scopulibacillus</taxon>
    </lineage>
</organism>
<dbReference type="RefSeq" id="WP_132748028.1">
    <property type="nucleotide sequence ID" value="NZ_SLXK01000052.1"/>
</dbReference>
<evidence type="ECO:0000256" key="5">
    <source>
        <dbReference type="PROSITE-ProRule" id="PRU01240"/>
    </source>
</evidence>
<dbReference type="PROSITE" id="PS51892">
    <property type="entry name" value="SUBTILASE"/>
    <property type="match status" value="1"/>
</dbReference>
<dbReference type="Gene3D" id="3.40.50.200">
    <property type="entry name" value="Peptidase S8/S53 domain"/>
    <property type="match status" value="1"/>
</dbReference>
<dbReference type="InterPro" id="IPR023827">
    <property type="entry name" value="Peptidase_S8_Asp-AS"/>
</dbReference>
<dbReference type="EMBL" id="SLXK01000052">
    <property type="protein sequence ID" value="TCP20334.1"/>
    <property type="molecule type" value="Genomic_DNA"/>
</dbReference>
<evidence type="ECO:0000313" key="9">
    <source>
        <dbReference type="Proteomes" id="UP000295416"/>
    </source>
</evidence>
<comment type="similarity">
    <text evidence="1 5 6">Belongs to the peptidase S8 family.</text>
</comment>
<dbReference type="PROSITE" id="PS00137">
    <property type="entry name" value="SUBTILASE_HIS"/>
    <property type="match status" value="1"/>
</dbReference>
<dbReference type="InterPro" id="IPR036852">
    <property type="entry name" value="Peptidase_S8/S53_dom_sf"/>
</dbReference>
<evidence type="ECO:0000259" key="7">
    <source>
        <dbReference type="Pfam" id="PF00082"/>
    </source>
</evidence>
<reference evidence="8 9" key="1">
    <citation type="submission" date="2019-03" db="EMBL/GenBank/DDBJ databases">
        <title>Genomic Encyclopedia of Type Strains, Phase IV (KMG-IV): sequencing the most valuable type-strain genomes for metagenomic binning, comparative biology and taxonomic classification.</title>
        <authorList>
            <person name="Goeker M."/>
        </authorList>
    </citation>
    <scope>NUCLEOTIDE SEQUENCE [LARGE SCALE GENOMIC DNA]</scope>
    <source>
        <strain evidence="8 9">DSM 19377</strain>
    </source>
</reference>
<dbReference type="PANTHER" id="PTHR43399:SF4">
    <property type="entry name" value="CELL WALL-ASSOCIATED PROTEASE"/>
    <property type="match status" value="1"/>
</dbReference>
<dbReference type="GO" id="GO:0006508">
    <property type="term" value="P:proteolysis"/>
    <property type="evidence" value="ECO:0007669"/>
    <property type="project" value="UniProtKB-KW"/>
</dbReference>
<keyword evidence="4 5" id="KW-0720">Serine protease</keyword>
<dbReference type="PROSITE" id="PS00136">
    <property type="entry name" value="SUBTILASE_ASP"/>
    <property type="match status" value="1"/>
</dbReference>
<proteinExistence type="inferred from homology"/>
<evidence type="ECO:0000256" key="4">
    <source>
        <dbReference type="ARBA" id="ARBA00022825"/>
    </source>
</evidence>
<comment type="caution">
    <text evidence="8">The sequence shown here is derived from an EMBL/GenBank/DDBJ whole genome shotgun (WGS) entry which is preliminary data.</text>
</comment>
<evidence type="ECO:0000256" key="6">
    <source>
        <dbReference type="RuleBase" id="RU003355"/>
    </source>
</evidence>
<dbReference type="GO" id="GO:0004252">
    <property type="term" value="F:serine-type endopeptidase activity"/>
    <property type="evidence" value="ECO:0007669"/>
    <property type="project" value="UniProtKB-UniRule"/>
</dbReference>
<dbReference type="PANTHER" id="PTHR43399">
    <property type="entry name" value="SUBTILISIN-RELATED"/>
    <property type="match status" value="1"/>
</dbReference>
<evidence type="ECO:0000256" key="2">
    <source>
        <dbReference type="ARBA" id="ARBA00022670"/>
    </source>
</evidence>
<evidence type="ECO:0000313" key="8">
    <source>
        <dbReference type="EMBL" id="TCP20334.1"/>
    </source>
</evidence>
<gene>
    <name evidence="8" type="ORF">EV207_1527</name>
</gene>
<dbReference type="PROSITE" id="PS00138">
    <property type="entry name" value="SUBTILASE_SER"/>
    <property type="match status" value="1"/>
</dbReference>
<dbReference type="InterPro" id="IPR023828">
    <property type="entry name" value="Peptidase_S8_Ser-AS"/>
</dbReference>
<dbReference type="CDD" id="cd07477">
    <property type="entry name" value="Peptidases_S8_Subtilisin_subset"/>
    <property type="match status" value="1"/>
</dbReference>
<dbReference type="OrthoDB" id="9798386at2"/>
<evidence type="ECO:0000256" key="3">
    <source>
        <dbReference type="ARBA" id="ARBA00022801"/>
    </source>
</evidence>
<feature type="active site" description="Charge relay system" evidence="5">
    <location>
        <position position="86"/>
    </location>
</feature>
<dbReference type="Pfam" id="PF00082">
    <property type="entry name" value="Peptidase_S8"/>
    <property type="match status" value="1"/>
</dbReference>
<accession>A0A4R2NGU5</accession>
<keyword evidence="9" id="KW-1185">Reference proteome</keyword>
<feature type="domain" description="Peptidase S8/S53" evidence="7">
    <location>
        <begin position="40"/>
        <end position="297"/>
    </location>
</feature>
<dbReference type="InterPro" id="IPR000209">
    <property type="entry name" value="Peptidase_S8/S53_dom"/>
</dbReference>
<evidence type="ECO:0000256" key="1">
    <source>
        <dbReference type="ARBA" id="ARBA00011073"/>
    </source>
</evidence>
<dbReference type="InterPro" id="IPR034202">
    <property type="entry name" value="Subtilisin_Carlsberg-like"/>
</dbReference>
<feature type="active site" description="Charge relay system" evidence="5">
    <location>
        <position position="49"/>
    </location>
</feature>
<feature type="active site" description="Charge relay system" evidence="5">
    <location>
        <position position="250"/>
    </location>
</feature>
<dbReference type="InterPro" id="IPR051048">
    <property type="entry name" value="Peptidase_S8/S53_subtilisin"/>
</dbReference>
<dbReference type="PRINTS" id="PR00723">
    <property type="entry name" value="SUBTILISIN"/>
</dbReference>
<sequence length="313" mass="33926">MDDLNLIPYTVKQRMEQANETPAGIELIKAPRLWRLGCKGQGIVVAVLDTGCQWDHIDLRGQVIDGRNFTKDYNGDPHNFYDNHYHGTHVAGTIAARENDEGVVGAAPEAKLLIGKVVAEDGTSTYQNVIDGIHYAIDWRGPGGEKVRVISMSLGGKKDDPHLHDAIKRAVRKGIMVVCAAGNNGDGKVITTEITYPGDYPEVVSVGAVTLDKQPAEFSNTNKEIDLVAPGVDIKSTIPLNKYAVLSGTSMATPHVSGGAAVLINGFESKLRRRLTEPEMYKLLTKHTVSLDESRKAEGHGLLDLSKGIKPKK</sequence>
<dbReference type="InterPro" id="IPR022398">
    <property type="entry name" value="Peptidase_S8_His-AS"/>
</dbReference>
<dbReference type="InterPro" id="IPR015500">
    <property type="entry name" value="Peptidase_S8_subtilisin-rel"/>
</dbReference>
<dbReference type="Proteomes" id="UP000295416">
    <property type="component" value="Unassembled WGS sequence"/>
</dbReference>
<protein>
    <submittedName>
        <fullName evidence="8">Major intracellular serine protease</fullName>
    </submittedName>
</protein>
<dbReference type="SUPFAM" id="SSF52743">
    <property type="entry name" value="Subtilisin-like"/>
    <property type="match status" value="1"/>
</dbReference>
<keyword evidence="3 5" id="KW-0378">Hydrolase</keyword>
<dbReference type="AlphaFoldDB" id="A0A4R2NGU5"/>
<name>A0A4R2NGU5_9BACL</name>
<keyword evidence="2 5" id="KW-0645">Protease</keyword>